<dbReference type="InterPro" id="IPR033479">
    <property type="entry name" value="dCache_1"/>
</dbReference>
<evidence type="ECO:0000256" key="1">
    <source>
        <dbReference type="ARBA" id="ARBA00004651"/>
    </source>
</evidence>
<gene>
    <name evidence="11" type="ORF">HAL01_20150</name>
</gene>
<dbReference type="CDD" id="cd12914">
    <property type="entry name" value="PDC1_DGC_like"/>
    <property type="match status" value="1"/>
</dbReference>
<proteinExistence type="inferred from homology"/>
<dbReference type="GO" id="GO:0004888">
    <property type="term" value="F:transmembrane signaling receptor activity"/>
    <property type="evidence" value="ECO:0007669"/>
    <property type="project" value="InterPro"/>
</dbReference>
<comment type="caution">
    <text evidence="11">The sequence shown here is derived from an EMBL/GenBank/DDBJ whole genome shotgun (WGS) entry which is preliminary data.</text>
</comment>
<dbReference type="AlphaFoldDB" id="A0A511X3N5"/>
<comment type="similarity">
    <text evidence="8">Belongs to the methyl-accepting chemotaxis (MCP) protein family.</text>
</comment>
<dbReference type="EMBL" id="BJYE01000032">
    <property type="protein sequence ID" value="GEN57551.1"/>
    <property type="molecule type" value="Genomic_DNA"/>
</dbReference>
<dbReference type="OrthoDB" id="9814866at2"/>
<evidence type="ECO:0000256" key="9">
    <source>
        <dbReference type="PROSITE-ProRule" id="PRU00284"/>
    </source>
</evidence>
<keyword evidence="12" id="KW-1185">Reference proteome</keyword>
<name>A0A511X3N5_9BACI</name>
<evidence type="ECO:0000256" key="8">
    <source>
        <dbReference type="ARBA" id="ARBA00029447"/>
    </source>
</evidence>
<dbReference type="PROSITE" id="PS50111">
    <property type="entry name" value="CHEMOTAXIS_TRANSDUC_2"/>
    <property type="match status" value="1"/>
</dbReference>
<keyword evidence="3" id="KW-0145">Chemotaxis</keyword>
<dbReference type="Pfam" id="PF00015">
    <property type="entry name" value="MCPsignal"/>
    <property type="match status" value="1"/>
</dbReference>
<dbReference type="InterPro" id="IPR004089">
    <property type="entry name" value="MCPsignal_dom"/>
</dbReference>
<reference evidence="11 12" key="1">
    <citation type="submission" date="2019-07" db="EMBL/GenBank/DDBJ databases">
        <title>Whole genome shotgun sequence of Halolactibacillus alkaliphilus NBRC 103919.</title>
        <authorList>
            <person name="Hosoyama A."/>
            <person name="Uohara A."/>
            <person name="Ohji S."/>
            <person name="Ichikawa N."/>
        </authorList>
    </citation>
    <scope>NUCLEOTIDE SEQUENCE [LARGE SCALE GENOMIC DNA]</scope>
    <source>
        <strain evidence="11 12">NBRC 103919</strain>
    </source>
</reference>
<dbReference type="GO" id="GO:0006935">
    <property type="term" value="P:chemotaxis"/>
    <property type="evidence" value="ECO:0007669"/>
    <property type="project" value="UniProtKB-KW"/>
</dbReference>
<dbReference type="PANTHER" id="PTHR32089">
    <property type="entry name" value="METHYL-ACCEPTING CHEMOTAXIS PROTEIN MCPB"/>
    <property type="match status" value="1"/>
</dbReference>
<dbReference type="InterPro" id="IPR004090">
    <property type="entry name" value="Chemotax_Me-accpt_rcpt"/>
</dbReference>
<feature type="domain" description="Methyl-accepting transducer" evidence="10">
    <location>
        <begin position="1"/>
        <end position="92"/>
    </location>
</feature>
<accession>A0A511X3N5</accession>
<dbReference type="STRING" id="442899.SAMN05720591_12617"/>
<evidence type="ECO:0000256" key="4">
    <source>
        <dbReference type="ARBA" id="ARBA00022692"/>
    </source>
</evidence>
<sequence>MKQFLQDENMSALMQQLKTESNHINDVMTSLEKLSKQSNILALNAGIEAARASEAGKGFAVVANEIKKFASETLGLSAESKKVIGRIENQANHIIALRTTDMAFDTIDKIDRNLFERHCDVQAWATFESVKLAARLQTEKSKREAAVLLKDIHRIYEVYHDLMIVDLSGNLVANVHPAVSKMTHFSERTWFKEVTTTETVYVSDMYRSKTLGCDTMTFAAPIYDENELIGVFTTRFNWGYILDIIKTMIVGEQTRLYVINQAKEVIASRNIDDIFSKDVSGFEAVSRVIDGTVKKGYLIDGDVLYSYCETQGYNHYQGKGWFVLIEEPLTKKENDGPL</sequence>
<evidence type="ECO:0000256" key="6">
    <source>
        <dbReference type="ARBA" id="ARBA00023136"/>
    </source>
</evidence>
<dbReference type="PRINTS" id="PR00260">
    <property type="entry name" value="CHEMTRNSDUCR"/>
</dbReference>
<evidence type="ECO:0000313" key="11">
    <source>
        <dbReference type="EMBL" id="GEN57551.1"/>
    </source>
</evidence>
<organism evidence="11 12">
    <name type="scientific">Halolactibacillus alkaliphilus</name>
    <dbReference type="NCBI Taxonomy" id="442899"/>
    <lineage>
        <taxon>Bacteria</taxon>
        <taxon>Bacillati</taxon>
        <taxon>Bacillota</taxon>
        <taxon>Bacilli</taxon>
        <taxon>Bacillales</taxon>
        <taxon>Bacillaceae</taxon>
        <taxon>Halolactibacillus</taxon>
    </lineage>
</organism>
<comment type="subcellular location">
    <subcellularLocation>
        <location evidence="1">Cell membrane</location>
        <topology evidence="1">Multi-pass membrane protein</topology>
    </subcellularLocation>
</comment>
<dbReference type="Gene3D" id="3.30.450.20">
    <property type="entry name" value="PAS domain"/>
    <property type="match status" value="1"/>
</dbReference>
<dbReference type="Gene3D" id="1.10.287.950">
    <property type="entry name" value="Methyl-accepting chemotaxis protein"/>
    <property type="match status" value="1"/>
</dbReference>
<dbReference type="GO" id="GO:0005886">
    <property type="term" value="C:plasma membrane"/>
    <property type="evidence" value="ECO:0007669"/>
    <property type="project" value="UniProtKB-SubCell"/>
</dbReference>
<keyword evidence="5" id="KW-1133">Transmembrane helix</keyword>
<keyword evidence="6" id="KW-0472">Membrane</keyword>
<keyword evidence="4" id="KW-0812">Transmembrane</keyword>
<dbReference type="GO" id="GO:0007165">
    <property type="term" value="P:signal transduction"/>
    <property type="evidence" value="ECO:0007669"/>
    <property type="project" value="UniProtKB-KW"/>
</dbReference>
<dbReference type="SUPFAM" id="SSF103190">
    <property type="entry name" value="Sensory domain-like"/>
    <property type="match status" value="1"/>
</dbReference>
<protein>
    <submittedName>
        <fullName evidence="11">Chemotaxis protein</fullName>
    </submittedName>
</protein>
<dbReference type="RefSeq" id="WP_089802840.1">
    <property type="nucleotide sequence ID" value="NZ_BJYE01000032.1"/>
</dbReference>
<dbReference type="Proteomes" id="UP000321400">
    <property type="component" value="Unassembled WGS sequence"/>
</dbReference>
<dbReference type="PANTHER" id="PTHR32089:SF112">
    <property type="entry name" value="LYSOZYME-LIKE PROTEIN-RELATED"/>
    <property type="match status" value="1"/>
</dbReference>
<evidence type="ECO:0000313" key="12">
    <source>
        <dbReference type="Proteomes" id="UP000321400"/>
    </source>
</evidence>
<dbReference type="InterPro" id="IPR029151">
    <property type="entry name" value="Sensor-like_sf"/>
</dbReference>
<dbReference type="SUPFAM" id="SSF58104">
    <property type="entry name" value="Methyl-accepting chemotaxis protein (MCP) signaling domain"/>
    <property type="match status" value="1"/>
</dbReference>
<evidence type="ECO:0000256" key="3">
    <source>
        <dbReference type="ARBA" id="ARBA00022500"/>
    </source>
</evidence>
<dbReference type="Pfam" id="PF02743">
    <property type="entry name" value="dCache_1"/>
    <property type="match status" value="1"/>
</dbReference>
<evidence type="ECO:0000256" key="5">
    <source>
        <dbReference type="ARBA" id="ARBA00022989"/>
    </source>
</evidence>
<evidence type="ECO:0000259" key="10">
    <source>
        <dbReference type="PROSITE" id="PS50111"/>
    </source>
</evidence>
<keyword evidence="2" id="KW-1003">Cell membrane</keyword>
<keyword evidence="7 9" id="KW-0807">Transducer</keyword>
<evidence type="ECO:0000256" key="7">
    <source>
        <dbReference type="ARBA" id="ARBA00023224"/>
    </source>
</evidence>
<evidence type="ECO:0000256" key="2">
    <source>
        <dbReference type="ARBA" id="ARBA00022475"/>
    </source>
</evidence>